<dbReference type="Proteomes" id="UP000028027">
    <property type="component" value="Unassembled WGS sequence"/>
</dbReference>
<dbReference type="AlphaFoldDB" id="A0A081S358"/>
<organism evidence="1 2">
    <name type="scientific">Marine Group I thaumarchaeote SCGC AAA799-E16</name>
    <dbReference type="NCBI Taxonomy" id="1502292"/>
    <lineage>
        <taxon>Archaea</taxon>
        <taxon>Nitrososphaerota</taxon>
        <taxon>Marine Group I</taxon>
    </lineage>
</organism>
<proteinExistence type="predicted"/>
<dbReference type="EMBL" id="JNVL01000100">
    <property type="protein sequence ID" value="KER05361.1"/>
    <property type="molecule type" value="Genomic_DNA"/>
</dbReference>
<accession>A0A081S358</accession>
<evidence type="ECO:0000313" key="2">
    <source>
        <dbReference type="Proteomes" id="UP000028027"/>
    </source>
</evidence>
<sequence>EKVIQSNKRWISTQTLELTPRRMDIERIQKSDGRYGLIAFLNKLEQFTDDPEWFYYLLQRVKFEKLGSLESVRRRIIQRKFDDEEDSEYEQPPKTDIVSNFKNKFQKNNKTIKESLESTEIQIEEFDKLFNQFLSWSKVVTWFVLRNDVFIDNLRFIRVNIDEFLKIVQRLSEDDEFKIHLDKINFWHHLLLFCYLIFKFHKKAGFMQKNKGVVKVFSDTTNEVIQSFQITHQSIESSEMSLAIKEYEEFEDLKIDLPEMEQIFREEFRANILKTTRNDLEKI</sequence>
<name>A0A081S358_9ARCH</name>
<gene>
    <name evidence="1" type="ORF">AAA799E16_01997</name>
</gene>
<keyword evidence="2" id="KW-1185">Reference proteome</keyword>
<feature type="non-terminal residue" evidence="1">
    <location>
        <position position="1"/>
    </location>
</feature>
<protein>
    <submittedName>
        <fullName evidence="1">Uncharacterized protein</fullName>
    </submittedName>
</protein>
<reference evidence="1 2" key="1">
    <citation type="submission" date="2014-06" db="EMBL/GenBank/DDBJ databases">
        <authorList>
            <person name="Ngugi D.K."/>
            <person name="Blom J."/>
            <person name="Alam I."/>
            <person name="Rashid M."/>
            <person name="Ba Alawi W."/>
            <person name="Zhang G."/>
            <person name="Hikmawan T."/>
            <person name="Guan Y."/>
            <person name="Antunes A."/>
            <person name="Siam R."/>
            <person name="Eldorry H."/>
            <person name="Bajic V."/>
            <person name="Stingl U."/>
        </authorList>
    </citation>
    <scope>NUCLEOTIDE SEQUENCE [LARGE SCALE GENOMIC DNA]</scope>
    <source>
        <strain evidence="1">SCGC AAA799-E16</strain>
    </source>
</reference>
<evidence type="ECO:0000313" key="1">
    <source>
        <dbReference type="EMBL" id="KER05361.1"/>
    </source>
</evidence>
<comment type="caution">
    <text evidence="1">The sequence shown here is derived from an EMBL/GenBank/DDBJ whole genome shotgun (WGS) entry which is preliminary data.</text>
</comment>